<evidence type="ECO:0000313" key="1">
    <source>
        <dbReference type="EMBL" id="KRZ71273.1"/>
    </source>
</evidence>
<proteinExistence type="predicted"/>
<comment type="caution">
    <text evidence="1">The sequence shown here is derived from an EMBL/GenBank/DDBJ whole genome shotgun (WGS) entry which is preliminary data.</text>
</comment>
<gene>
    <name evidence="1" type="ORF">T10_4477</name>
</gene>
<sequence>MKSRIIVLDKYFMKTLLVSSCYFFKLERSIYNVLCCVREITFPEISIQTFIVNVHTSEMHYRVMIRIKGQLFTRCGSLRISPEACHVSNANDKRDEFCDLLAVENDEIWQI</sequence>
<dbReference type="AlphaFoldDB" id="A0A0V1MHL8"/>
<keyword evidence="2" id="KW-1185">Reference proteome</keyword>
<name>A0A0V1MHL8_9BILA</name>
<organism evidence="1 2">
    <name type="scientific">Trichinella papuae</name>
    <dbReference type="NCBI Taxonomy" id="268474"/>
    <lineage>
        <taxon>Eukaryota</taxon>
        <taxon>Metazoa</taxon>
        <taxon>Ecdysozoa</taxon>
        <taxon>Nematoda</taxon>
        <taxon>Enoplea</taxon>
        <taxon>Dorylaimia</taxon>
        <taxon>Trichinellida</taxon>
        <taxon>Trichinellidae</taxon>
        <taxon>Trichinella</taxon>
    </lineage>
</organism>
<dbReference type="Proteomes" id="UP000054843">
    <property type="component" value="Unassembled WGS sequence"/>
</dbReference>
<reference evidence="1 2" key="1">
    <citation type="submission" date="2015-01" db="EMBL/GenBank/DDBJ databases">
        <title>Evolution of Trichinella species and genotypes.</title>
        <authorList>
            <person name="Korhonen P.K."/>
            <person name="Edoardo P."/>
            <person name="Giuseppe L.R."/>
            <person name="Gasser R.B."/>
        </authorList>
    </citation>
    <scope>NUCLEOTIDE SEQUENCE [LARGE SCALE GENOMIC DNA]</scope>
    <source>
        <strain evidence="1">ISS1980</strain>
    </source>
</reference>
<evidence type="ECO:0000313" key="2">
    <source>
        <dbReference type="Proteomes" id="UP000054843"/>
    </source>
</evidence>
<dbReference type="EMBL" id="JYDO01000099">
    <property type="protein sequence ID" value="KRZ71273.1"/>
    <property type="molecule type" value="Genomic_DNA"/>
</dbReference>
<accession>A0A0V1MHL8</accession>
<protein>
    <submittedName>
        <fullName evidence="1">Uncharacterized protein</fullName>
    </submittedName>
</protein>